<dbReference type="PANTHER" id="PTHR22901">
    <property type="entry name" value="SIALATE O-ACETYLESTERASE"/>
    <property type="match status" value="1"/>
</dbReference>
<dbReference type="OrthoDB" id="6382002at2"/>
<dbReference type="PANTHER" id="PTHR22901:SF0">
    <property type="entry name" value="SIALATE O-ACETYLESTERASE"/>
    <property type="match status" value="1"/>
</dbReference>
<gene>
    <name evidence="1" type="ORF">GPLA_1231</name>
</gene>
<dbReference type="RefSeq" id="WP_007103945.1">
    <property type="nucleotide sequence ID" value="NZ_BAER01000031.1"/>
</dbReference>
<reference evidence="2" key="1">
    <citation type="journal article" date="2014" name="Environ. Microbiol.">
        <title>Comparative genomics of the marine bacterial genus Glaciecola reveals the high degree of genomic diversity and genomic characteristic for cold adaptation.</title>
        <authorList>
            <person name="Qin Q.L."/>
            <person name="Xie B.B."/>
            <person name="Yu Y."/>
            <person name="Shu Y.L."/>
            <person name="Rong J.C."/>
            <person name="Zhang Y.J."/>
            <person name="Zhao D.L."/>
            <person name="Chen X.L."/>
            <person name="Zhang X.Y."/>
            <person name="Chen B."/>
            <person name="Zhou B.C."/>
            <person name="Zhang Y.Z."/>
        </authorList>
    </citation>
    <scope>NUCLEOTIDE SEQUENCE [LARGE SCALE GENOMIC DNA]</scope>
    <source>
        <strain evidence="2">LMG 21857</strain>
    </source>
</reference>
<dbReference type="AlphaFoldDB" id="K6Z7G6"/>
<dbReference type="Proteomes" id="UP000006322">
    <property type="component" value="Unassembled WGS sequence"/>
</dbReference>
<dbReference type="STRING" id="1129793.GPLA_1231"/>
<proteinExistence type="predicted"/>
<dbReference type="GO" id="GO:0005975">
    <property type="term" value="P:carbohydrate metabolic process"/>
    <property type="evidence" value="ECO:0007669"/>
    <property type="project" value="TreeGrafter"/>
</dbReference>
<name>K6Z7G6_9ALTE</name>
<accession>K6Z7G6</accession>
<dbReference type="InterPro" id="IPR039329">
    <property type="entry name" value="SIAE"/>
</dbReference>
<dbReference type="EMBL" id="BAER01000031">
    <property type="protein sequence ID" value="GAC32146.1"/>
    <property type="molecule type" value="Genomic_DNA"/>
</dbReference>
<sequence length="415" mass="45876">MYSQKAMQNNGLGWMKFLLVSMLLGYFTVAVPQAKGTEARDVSLSVGFHDGMTLAAYKMITVNGQAPAGITLDVKLVKDNTTLTMARVTSNRDGNWQVLLAEQEPGGPYQLKVSHGERFKVINDIYIGQADLKVRNPQGGIILSTRISDGMLLQPGENIALNGFAQPGRTIDIKLIKNSNTLTMARVQAGREGKWQVTMPGQKAGGPMELNVTDGSQTKMVKGIIIGQADIKPAPVAADELVVKKVTDVTKPIAKLREQLPKPETPKEKNHSQEINHEFLQAQFDDTSWPMANLTSLDKMPKNETLIARKHVHFAIDPQVVSLSIGQENQIKQIYINGQVLETSEWQHDPMKIKVASGMFHSGDNVIALLSEKNWDNTRFIGTTGRFNLIIDQFSLELSSNWSVFHSTDTQEQAK</sequence>
<evidence type="ECO:0000313" key="2">
    <source>
        <dbReference type="Proteomes" id="UP000006322"/>
    </source>
</evidence>
<protein>
    <submittedName>
        <fullName evidence="1">Uncharacterized protein</fullName>
    </submittedName>
</protein>
<evidence type="ECO:0000313" key="1">
    <source>
        <dbReference type="EMBL" id="GAC32146.1"/>
    </source>
</evidence>
<organism evidence="1 2">
    <name type="scientific">Paraglaciecola polaris LMG 21857</name>
    <dbReference type="NCBI Taxonomy" id="1129793"/>
    <lineage>
        <taxon>Bacteria</taxon>
        <taxon>Pseudomonadati</taxon>
        <taxon>Pseudomonadota</taxon>
        <taxon>Gammaproteobacteria</taxon>
        <taxon>Alteromonadales</taxon>
        <taxon>Alteromonadaceae</taxon>
        <taxon>Paraglaciecola</taxon>
    </lineage>
</organism>
<comment type="caution">
    <text evidence="1">The sequence shown here is derived from an EMBL/GenBank/DDBJ whole genome shotgun (WGS) entry which is preliminary data.</text>
</comment>
<dbReference type="GO" id="GO:0001681">
    <property type="term" value="F:sialate O-acetylesterase activity"/>
    <property type="evidence" value="ECO:0007669"/>
    <property type="project" value="InterPro"/>
</dbReference>
<keyword evidence="2" id="KW-1185">Reference proteome</keyword>